<evidence type="ECO:0000256" key="2">
    <source>
        <dbReference type="ARBA" id="ARBA00022801"/>
    </source>
</evidence>
<dbReference type="AlphaFoldDB" id="A0A9P4N9E0"/>
<keyword evidence="4" id="KW-0443">Lipid metabolism</keyword>
<keyword evidence="3" id="KW-0442">Lipid degradation</keyword>
<dbReference type="PANTHER" id="PTHR10272:SF14">
    <property type="entry name" value="PAF ACETYLHYDROLASE FAMILY PROTEIN"/>
    <property type="match status" value="1"/>
</dbReference>
<name>A0A9P4N9E0_9PLEO</name>
<dbReference type="Pfam" id="PF03403">
    <property type="entry name" value="PAF-AH_p_II"/>
    <property type="match status" value="2"/>
</dbReference>
<dbReference type="EC" id="3.1.1.47" evidence="1"/>
<keyword evidence="6" id="KW-1185">Reference proteome</keyword>
<evidence type="ECO:0000313" key="6">
    <source>
        <dbReference type="Proteomes" id="UP000800093"/>
    </source>
</evidence>
<keyword evidence="2" id="KW-0378">Hydrolase</keyword>
<comment type="caution">
    <text evidence="5">The sequence shown here is derived from an EMBL/GenBank/DDBJ whole genome shotgun (WGS) entry which is preliminary data.</text>
</comment>
<protein>
    <recommendedName>
        <fullName evidence="1">1-alkyl-2-acetylglycerophosphocholine esterase</fullName>
        <ecNumber evidence="1">3.1.1.47</ecNumber>
    </recommendedName>
</protein>
<reference evidence="6" key="1">
    <citation type="journal article" date="2020" name="Stud. Mycol.">
        <title>101 Dothideomycetes genomes: A test case for predicting lifestyles and emergence of pathogens.</title>
        <authorList>
            <person name="Haridas S."/>
            <person name="Albert R."/>
            <person name="Binder M."/>
            <person name="Bloem J."/>
            <person name="LaButti K."/>
            <person name="Salamov A."/>
            <person name="Andreopoulos B."/>
            <person name="Baker S."/>
            <person name="Barry K."/>
            <person name="Bills G."/>
            <person name="Bluhm B."/>
            <person name="Cannon C."/>
            <person name="Castanera R."/>
            <person name="Culley D."/>
            <person name="Daum C."/>
            <person name="Ezra D."/>
            <person name="Gonzalez J."/>
            <person name="Henrissat B."/>
            <person name="Kuo A."/>
            <person name="Liang C."/>
            <person name="Lipzen A."/>
            <person name="Lutzoni F."/>
            <person name="Magnuson J."/>
            <person name="Mondo S."/>
            <person name="Nolan M."/>
            <person name="Ohm R."/>
            <person name="Pangilinan J."/>
            <person name="Park H.-J."/>
            <person name="Ramirez L."/>
            <person name="Alfaro M."/>
            <person name="Sun H."/>
            <person name="Tritt A."/>
            <person name="Yoshinaga Y."/>
            <person name="Zwiers L.-H."/>
            <person name="Turgeon B."/>
            <person name="Goodwin S."/>
            <person name="Spatafora J."/>
            <person name="Crous P."/>
            <person name="Grigoriev I."/>
        </authorList>
    </citation>
    <scope>NUCLEOTIDE SEQUENCE [LARGE SCALE GENOMIC DNA]</scope>
    <source>
        <strain evidence="6">CBS 304.66</strain>
    </source>
</reference>
<dbReference type="InterPro" id="IPR029058">
    <property type="entry name" value="AB_hydrolase_fold"/>
</dbReference>
<dbReference type="PANTHER" id="PTHR10272">
    <property type="entry name" value="PLATELET-ACTIVATING FACTOR ACETYLHYDROLASE"/>
    <property type="match status" value="1"/>
</dbReference>
<dbReference type="GO" id="GO:0003847">
    <property type="term" value="F:1-alkyl-2-acetylglycerophosphocholine esterase activity"/>
    <property type="evidence" value="ECO:0007669"/>
    <property type="project" value="UniProtKB-EC"/>
</dbReference>
<sequence length="323" mass="36035">MVSRFDPVLRSNCKLTQVPYFPPEVAAAEDDILEPYGYPTGLWSRFNLEVCKLGRSRREERRKYPVALFSAGLNTTRLFSSGLAQEISSHGFIVITVDHPYDTDIVVFPNGDVIYGGRVIKPADMNGSTASVERALEIRAQDESFVLDTLGFKKYERTAVFGHSFGGAAAATTMLNDKRFRAGINIDGMMFGPVLNVSLGSLTYPQAFMLWGSDGHDSLTDPSWTAFWNMTVKGKHVDYEKEFTVRESAHGSYWDLNLLVDVAEMRESLSELAQLLIGPIPGARVYEILGKYVTSFFWYALGLKPEDEVLKGENGEFPEVVLL</sequence>
<evidence type="ECO:0000256" key="3">
    <source>
        <dbReference type="ARBA" id="ARBA00022963"/>
    </source>
</evidence>
<dbReference type="EMBL" id="ML986584">
    <property type="protein sequence ID" value="KAF2269025.1"/>
    <property type="molecule type" value="Genomic_DNA"/>
</dbReference>
<evidence type="ECO:0000313" key="5">
    <source>
        <dbReference type="EMBL" id="KAF2269025.1"/>
    </source>
</evidence>
<gene>
    <name evidence="5" type="ORF">CC78DRAFT_487941</name>
</gene>
<evidence type="ECO:0000256" key="1">
    <source>
        <dbReference type="ARBA" id="ARBA00013201"/>
    </source>
</evidence>
<accession>A0A9P4N9E0</accession>
<organism evidence="5 6">
    <name type="scientific">Lojkania enalia</name>
    <dbReference type="NCBI Taxonomy" id="147567"/>
    <lineage>
        <taxon>Eukaryota</taxon>
        <taxon>Fungi</taxon>
        <taxon>Dikarya</taxon>
        <taxon>Ascomycota</taxon>
        <taxon>Pezizomycotina</taxon>
        <taxon>Dothideomycetes</taxon>
        <taxon>Pleosporomycetidae</taxon>
        <taxon>Pleosporales</taxon>
        <taxon>Pleosporales incertae sedis</taxon>
        <taxon>Lojkania</taxon>
    </lineage>
</organism>
<dbReference type="Proteomes" id="UP000800093">
    <property type="component" value="Unassembled WGS sequence"/>
</dbReference>
<dbReference type="Gene3D" id="3.40.50.1820">
    <property type="entry name" value="alpha/beta hydrolase"/>
    <property type="match status" value="1"/>
</dbReference>
<feature type="non-terminal residue" evidence="5">
    <location>
        <position position="323"/>
    </location>
</feature>
<dbReference type="SUPFAM" id="SSF53474">
    <property type="entry name" value="alpha/beta-Hydrolases"/>
    <property type="match status" value="1"/>
</dbReference>
<proteinExistence type="predicted"/>
<dbReference type="GO" id="GO:0016042">
    <property type="term" value="P:lipid catabolic process"/>
    <property type="evidence" value="ECO:0007669"/>
    <property type="project" value="UniProtKB-KW"/>
</dbReference>
<evidence type="ECO:0000256" key="4">
    <source>
        <dbReference type="ARBA" id="ARBA00023098"/>
    </source>
</evidence>
<dbReference type="OrthoDB" id="2363873at2759"/>